<keyword evidence="3 6" id="KW-0731">Sigma factor</keyword>
<keyword evidence="2 6" id="KW-0805">Transcription regulation</keyword>
<keyword evidence="5 6" id="KW-0804">Transcription</keyword>
<dbReference type="EMBL" id="JACHKF010000001">
    <property type="protein sequence ID" value="MBB6569255.1"/>
    <property type="molecule type" value="Genomic_DNA"/>
</dbReference>
<dbReference type="Gene3D" id="1.10.1740.10">
    <property type="match status" value="1"/>
</dbReference>
<dbReference type="EMBL" id="JABJRC010000002">
    <property type="protein sequence ID" value="NOL40904.1"/>
    <property type="molecule type" value="Genomic_DNA"/>
</dbReference>
<dbReference type="NCBIfam" id="TIGR02937">
    <property type="entry name" value="sigma70-ECF"/>
    <property type="match status" value="1"/>
</dbReference>
<evidence type="ECO:0000313" key="9">
    <source>
        <dbReference type="EMBL" id="MBB6569255.1"/>
    </source>
</evidence>
<evidence type="ECO:0000313" key="12">
    <source>
        <dbReference type="Proteomes" id="UP000553957"/>
    </source>
</evidence>
<organism evidence="10 11">
    <name type="scientific">Kribbella sandramycini</name>
    <dbReference type="NCBI Taxonomy" id="60450"/>
    <lineage>
        <taxon>Bacteria</taxon>
        <taxon>Bacillati</taxon>
        <taxon>Actinomycetota</taxon>
        <taxon>Actinomycetes</taxon>
        <taxon>Propionibacteriales</taxon>
        <taxon>Kribbellaceae</taxon>
        <taxon>Kribbella</taxon>
    </lineage>
</organism>
<dbReference type="GO" id="GO:0006950">
    <property type="term" value="P:response to stress"/>
    <property type="evidence" value="ECO:0007669"/>
    <property type="project" value="UniProtKB-ARBA"/>
</dbReference>
<evidence type="ECO:0000256" key="2">
    <source>
        <dbReference type="ARBA" id="ARBA00023015"/>
    </source>
</evidence>
<evidence type="ECO:0000256" key="4">
    <source>
        <dbReference type="ARBA" id="ARBA00023125"/>
    </source>
</evidence>
<dbReference type="InterPro" id="IPR013249">
    <property type="entry name" value="RNA_pol_sigma70_r4_t2"/>
</dbReference>
<dbReference type="CDD" id="cd06171">
    <property type="entry name" value="Sigma70_r4"/>
    <property type="match status" value="1"/>
</dbReference>
<dbReference type="InterPro" id="IPR013324">
    <property type="entry name" value="RNA_pol_sigma_r3/r4-like"/>
</dbReference>
<dbReference type="RefSeq" id="WP_171673373.1">
    <property type="nucleotide sequence ID" value="NZ_BAAAGT010000002.1"/>
</dbReference>
<gene>
    <name evidence="9" type="ORF">HNR71_004892</name>
    <name evidence="10" type="ORF">HPO96_11660</name>
</gene>
<evidence type="ECO:0000256" key="3">
    <source>
        <dbReference type="ARBA" id="ARBA00023082"/>
    </source>
</evidence>
<dbReference type="InterPro" id="IPR036388">
    <property type="entry name" value="WH-like_DNA-bd_sf"/>
</dbReference>
<dbReference type="InterPro" id="IPR007627">
    <property type="entry name" value="RNA_pol_sigma70_r2"/>
</dbReference>
<dbReference type="PANTHER" id="PTHR43133">
    <property type="entry name" value="RNA POLYMERASE ECF-TYPE SIGMA FACTO"/>
    <property type="match status" value="1"/>
</dbReference>
<evidence type="ECO:0000313" key="10">
    <source>
        <dbReference type="EMBL" id="NOL40904.1"/>
    </source>
</evidence>
<dbReference type="PANTHER" id="PTHR43133:SF50">
    <property type="entry name" value="ECF RNA POLYMERASE SIGMA FACTOR SIGM"/>
    <property type="match status" value="1"/>
</dbReference>
<dbReference type="GO" id="GO:0006352">
    <property type="term" value="P:DNA-templated transcription initiation"/>
    <property type="evidence" value="ECO:0007669"/>
    <property type="project" value="InterPro"/>
</dbReference>
<keyword evidence="11" id="KW-1185">Reference proteome</keyword>
<evidence type="ECO:0000259" key="7">
    <source>
        <dbReference type="Pfam" id="PF04542"/>
    </source>
</evidence>
<dbReference type="GO" id="GO:0016987">
    <property type="term" value="F:sigma factor activity"/>
    <property type="evidence" value="ECO:0007669"/>
    <property type="project" value="UniProtKB-KW"/>
</dbReference>
<sequence length="168" mass="19196">MDDERLRELYEGCYGRLIGQLFAVCGDLAEAEDVVQEAFVQGLTKRRQLGQVDNPEAWLRTIALNVARNRFRRTVRLRQLLRLQPRPVTLPGLSPDRIALVDALRRLPLDQREAIALRHIADLSVREIAETLGIPEGTVKARLSRGRQRLAPLVHEFVDDPQTEEHHV</sequence>
<dbReference type="AlphaFoldDB" id="A0A7Y4KYA8"/>
<evidence type="ECO:0000256" key="6">
    <source>
        <dbReference type="RuleBase" id="RU000716"/>
    </source>
</evidence>
<dbReference type="Proteomes" id="UP000553957">
    <property type="component" value="Unassembled WGS sequence"/>
</dbReference>
<dbReference type="GO" id="GO:0003677">
    <property type="term" value="F:DNA binding"/>
    <property type="evidence" value="ECO:0007669"/>
    <property type="project" value="UniProtKB-KW"/>
</dbReference>
<feature type="domain" description="RNA polymerase sigma-70 region 2" evidence="7">
    <location>
        <begin position="9"/>
        <end position="75"/>
    </location>
</feature>
<proteinExistence type="inferred from homology"/>
<comment type="similarity">
    <text evidence="1 6">Belongs to the sigma-70 factor family. ECF subfamily.</text>
</comment>
<dbReference type="InterPro" id="IPR000838">
    <property type="entry name" value="RNA_pol_sigma70_ECF_CS"/>
</dbReference>
<dbReference type="Gene3D" id="1.10.10.10">
    <property type="entry name" value="Winged helix-like DNA-binding domain superfamily/Winged helix DNA-binding domain"/>
    <property type="match status" value="1"/>
</dbReference>
<name>A0A7Y4KYA8_9ACTN</name>
<accession>A0A7Y4KYA8</accession>
<reference evidence="10 11" key="1">
    <citation type="submission" date="2020-05" db="EMBL/GenBank/DDBJ databases">
        <title>Genome sequence of Kribbella sandramycini ATCC 39419.</title>
        <authorList>
            <person name="Maclea K.S."/>
            <person name="Fair J.L."/>
        </authorList>
    </citation>
    <scope>NUCLEOTIDE SEQUENCE [LARGE SCALE GENOMIC DNA]</scope>
    <source>
        <strain evidence="10 11">ATCC 39419</strain>
    </source>
</reference>
<protein>
    <recommendedName>
        <fullName evidence="6">RNA polymerase sigma factor</fullName>
    </recommendedName>
</protein>
<dbReference type="Pfam" id="PF04542">
    <property type="entry name" value="Sigma70_r2"/>
    <property type="match status" value="1"/>
</dbReference>
<evidence type="ECO:0000256" key="1">
    <source>
        <dbReference type="ARBA" id="ARBA00010641"/>
    </source>
</evidence>
<evidence type="ECO:0000256" key="5">
    <source>
        <dbReference type="ARBA" id="ARBA00023163"/>
    </source>
</evidence>
<comment type="caution">
    <text evidence="10">The sequence shown here is derived from an EMBL/GenBank/DDBJ whole genome shotgun (WGS) entry which is preliminary data.</text>
</comment>
<reference evidence="9 12" key="2">
    <citation type="submission" date="2020-08" db="EMBL/GenBank/DDBJ databases">
        <title>Sequencing the genomes of 1000 actinobacteria strains.</title>
        <authorList>
            <person name="Klenk H.-P."/>
        </authorList>
    </citation>
    <scope>NUCLEOTIDE SEQUENCE [LARGE SCALE GENOMIC DNA]</scope>
    <source>
        <strain evidence="9 12">DSM 15626</strain>
    </source>
</reference>
<dbReference type="Proteomes" id="UP000534306">
    <property type="component" value="Unassembled WGS sequence"/>
</dbReference>
<dbReference type="SUPFAM" id="SSF88659">
    <property type="entry name" value="Sigma3 and sigma4 domains of RNA polymerase sigma factors"/>
    <property type="match status" value="1"/>
</dbReference>
<dbReference type="InterPro" id="IPR014284">
    <property type="entry name" value="RNA_pol_sigma-70_dom"/>
</dbReference>
<dbReference type="SUPFAM" id="SSF88946">
    <property type="entry name" value="Sigma2 domain of RNA polymerase sigma factors"/>
    <property type="match status" value="1"/>
</dbReference>
<evidence type="ECO:0000313" key="11">
    <source>
        <dbReference type="Proteomes" id="UP000534306"/>
    </source>
</evidence>
<keyword evidence="4 6" id="KW-0238">DNA-binding</keyword>
<dbReference type="PROSITE" id="PS01063">
    <property type="entry name" value="SIGMA70_ECF"/>
    <property type="match status" value="1"/>
</dbReference>
<feature type="domain" description="RNA polymerase sigma factor 70 region 4 type 2" evidence="8">
    <location>
        <begin position="99"/>
        <end position="150"/>
    </location>
</feature>
<dbReference type="InterPro" id="IPR039425">
    <property type="entry name" value="RNA_pol_sigma-70-like"/>
</dbReference>
<evidence type="ECO:0000259" key="8">
    <source>
        <dbReference type="Pfam" id="PF08281"/>
    </source>
</evidence>
<dbReference type="Pfam" id="PF08281">
    <property type="entry name" value="Sigma70_r4_2"/>
    <property type="match status" value="1"/>
</dbReference>
<dbReference type="InterPro" id="IPR013325">
    <property type="entry name" value="RNA_pol_sigma_r2"/>
</dbReference>